<gene>
    <name evidence="5" type="primary">ORF122869</name>
    <name evidence="4" type="synonym">ORF122861</name>
</gene>
<evidence type="ECO:0000256" key="3">
    <source>
        <dbReference type="SAM" id="MobiDB-lite"/>
    </source>
</evidence>
<feature type="region of interest" description="Disordered" evidence="3">
    <location>
        <begin position="40"/>
        <end position="69"/>
    </location>
</feature>
<organism evidence="5">
    <name type="scientific">Arion vulgaris</name>
    <dbReference type="NCBI Taxonomy" id="1028688"/>
    <lineage>
        <taxon>Eukaryota</taxon>
        <taxon>Metazoa</taxon>
        <taxon>Spiralia</taxon>
        <taxon>Lophotrochozoa</taxon>
        <taxon>Mollusca</taxon>
        <taxon>Gastropoda</taxon>
        <taxon>Heterobranchia</taxon>
        <taxon>Euthyneura</taxon>
        <taxon>Panpulmonata</taxon>
        <taxon>Eupulmonata</taxon>
        <taxon>Stylommatophora</taxon>
        <taxon>Helicina</taxon>
        <taxon>Arionoidea</taxon>
        <taxon>Arionidae</taxon>
        <taxon>Arion</taxon>
    </lineage>
</organism>
<reference evidence="5" key="1">
    <citation type="submission" date="2014-12" db="EMBL/GenBank/DDBJ databases">
        <title>Insight into the proteome of Arion vulgaris.</title>
        <authorList>
            <person name="Aradska J."/>
            <person name="Bulat T."/>
            <person name="Smidak R."/>
            <person name="Sarate P."/>
            <person name="Gangsoo J."/>
            <person name="Sialana F."/>
            <person name="Bilban M."/>
            <person name="Lubec G."/>
        </authorList>
    </citation>
    <scope>NUCLEOTIDE SEQUENCE</scope>
    <source>
        <tissue evidence="5">Skin</tissue>
    </source>
</reference>
<evidence type="ECO:0000256" key="2">
    <source>
        <dbReference type="ARBA" id="ARBA00076566"/>
    </source>
</evidence>
<dbReference type="SUPFAM" id="SSF52047">
    <property type="entry name" value="RNI-like"/>
    <property type="match status" value="1"/>
</dbReference>
<dbReference type="EMBL" id="HACG01033956">
    <property type="protein sequence ID" value="CEK80821.1"/>
    <property type="molecule type" value="Transcribed_RNA"/>
</dbReference>
<evidence type="ECO:0000313" key="5">
    <source>
        <dbReference type="EMBL" id="CEK80821.1"/>
    </source>
</evidence>
<dbReference type="FunFam" id="3.80.10.10:FF:000168">
    <property type="entry name" value="Distal membrane arm assembly complex 2"/>
    <property type="match status" value="1"/>
</dbReference>
<proteinExistence type="inferred from homology"/>
<name>A0A0B7ALF9_9EUPU</name>
<dbReference type="InterPro" id="IPR032675">
    <property type="entry name" value="LRR_dom_sf"/>
</dbReference>
<protein>
    <recommendedName>
        <fullName evidence="2">ATP synthase subunit s-like protein</fullName>
    </recommendedName>
</protein>
<comment type="similarity">
    <text evidence="1">Belongs to the ATP synthase subunit s family.</text>
</comment>
<dbReference type="Gene3D" id="3.80.10.10">
    <property type="entry name" value="Ribonuclease Inhibitor"/>
    <property type="match status" value="1"/>
</dbReference>
<dbReference type="EMBL" id="HACG01033955">
    <property type="protein sequence ID" value="CEK80820.1"/>
    <property type="molecule type" value="Transcribed_RNA"/>
</dbReference>
<accession>A0A0B7ALF9</accession>
<feature type="non-terminal residue" evidence="5">
    <location>
        <position position="1"/>
    </location>
</feature>
<sequence length="387" mass="44315">NMAATSRLILKTKEIIKASASTYNRTILCSSNRHRLLSRNFASSSKGDSNESDSSDSKTVGNEQKTDSADASKIKKSVWFEPIPECFRGDHLPNPVRNTEREYFQQAADPNRKDFFEGKYYSKKRGITKEVYDLLHFDINIDDDGEILVRLRKYEFVKHKKDQRYSEEQIKTLGHELGAGHFIISRGGAVKFVGRDQWYVKGSNNSSSIPTVFVSNLFIEAIDASNMKLTYVGFDHLERLSHLRYLRFKDCPYLDDWCLSRLQRQSETLEYLDISSCPGITDHGLSALHCLQNLKVLRLSNLQNVKQIGLLALLLEEKIPGLMIVGVKDEEFKPPSWEQRGESRLVRALLGYLQEEDAESIGKVEELQSNNDLDYNFISNSTIRRVE</sequence>
<evidence type="ECO:0000313" key="4">
    <source>
        <dbReference type="EMBL" id="CEK80820.1"/>
    </source>
</evidence>
<evidence type="ECO:0000256" key="1">
    <source>
        <dbReference type="ARBA" id="ARBA00006901"/>
    </source>
</evidence>
<dbReference type="AlphaFoldDB" id="A0A0B7ALF9"/>